<dbReference type="AlphaFoldDB" id="G9ISB5"/>
<keyword evidence="1" id="KW-0496">Mitochondrion</keyword>
<sequence>MRVIKKETHLEIWTYYTPIYTLTENSLSKTLKKIMHTYIFTTTKNTIWIHHTNKYYTIYTNKNTRNSRFIINNLTKKILSISHTYSLSLKHLTIIHKQTKR</sequence>
<protein>
    <submittedName>
        <fullName evidence="1">Orf314</fullName>
    </submittedName>
</protein>
<gene>
    <name evidence="1" type="primary">orf314</name>
</gene>
<evidence type="ECO:0000313" key="1">
    <source>
        <dbReference type="EMBL" id="AER54441.1"/>
    </source>
</evidence>
<geneLocation type="mitochondrion" evidence="1"/>
<name>G9ISB5_CASAN</name>
<accession>G9ISB5</accession>
<dbReference type="EMBL" id="JN700934">
    <property type="protein sequence ID" value="AER54441.1"/>
    <property type="molecule type" value="Genomic_DNA"/>
</dbReference>
<proteinExistence type="predicted"/>
<organism evidence="1">
    <name type="scientific">Cassiopea andromeda</name>
    <name type="common">Upside-down jellyfish</name>
    <name type="synonym">Medusa andromeda</name>
    <dbReference type="NCBI Taxonomy" id="114796"/>
    <lineage>
        <taxon>Eukaryota</taxon>
        <taxon>Metazoa</taxon>
        <taxon>Cnidaria</taxon>
        <taxon>Scyphozoa</taxon>
        <taxon>Rhizostomeae</taxon>
        <taxon>Cassiopeidae</taxon>
        <taxon>Cassiopea</taxon>
    </lineage>
</organism>
<reference evidence="1" key="1">
    <citation type="journal article" date="2012" name="Genome Biol. Evol.">
        <title>Evolution of linear mitochondrial genomes in medusozoan cnidarians.</title>
        <authorList>
            <person name="Kayal E."/>
            <person name="Bentlage B."/>
            <person name="Collins A.G."/>
            <person name="Kayal M."/>
            <person name="Pirro S."/>
            <person name="Lavrov D.V."/>
        </authorList>
    </citation>
    <scope>NUCLEOTIDE SEQUENCE</scope>
</reference>